<dbReference type="InterPro" id="IPR021284">
    <property type="entry name" value="DUF2750"/>
</dbReference>
<dbReference type="Pfam" id="PF11042">
    <property type="entry name" value="DUF2750"/>
    <property type="match status" value="1"/>
</dbReference>
<dbReference type="AlphaFoldDB" id="A0A420EGJ4"/>
<dbReference type="Proteomes" id="UP000286482">
    <property type="component" value="Unassembled WGS sequence"/>
</dbReference>
<comment type="caution">
    <text evidence="1">The sequence shown here is derived from an EMBL/GenBank/DDBJ whole genome shotgun (WGS) entry which is preliminary data.</text>
</comment>
<keyword evidence="2" id="KW-1185">Reference proteome</keyword>
<accession>A0A420EGJ4</accession>
<dbReference type="RefSeq" id="WP_120353802.1">
    <property type="nucleotide sequence ID" value="NZ_RAQO01000004.1"/>
</dbReference>
<gene>
    <name evidence="1" type="ORF">DBZ36_04885</name>
</gene>
<reference evidence="1 2" key="1">
    <citation type="submission" date="2018-09" db="EMBL/GenBank/DDBJ databases">
        <authorList>
            <person name="Wang Z."/>
        </authorList>
    </citation>
    <scope>NUCLEOTIDE SEQUENCE [LARGE SCALE GENOMIC DNA]</scope>
    <source>
        <strain evidence="1 2">ALS 81</strain>
    </source>
</reference>
<sequence>MTNKNDVIAQSDPQSRYLFFMQSAVDHQEIWILNDSDGCVMFNTDDEDCVPVWPSQEHAQAWAVDEWQDCEAKSIELKVWLERWTRGLEGDELAVVVFPNIEQEGYVMDPEELDAALRKKMNKQQSR</sequence>
<evidence type="ECO:0000313" key="2">
    <source>
        <dbReference type="Proteomes" id="UP000286482"/>
    </source>
</evidence>
<protein>
    <submittedName>
        <fullName evidence="1">DUF2750 domain-containing protein</fullName>
    </submittedName>
</protein>
<proteinExistence type="predicted"/>
<dbReference type="EMBL" id="RAQO01000004">
    <property type="protein sequence ID" value="RKF19797.1"/>
    <property type="molecule type" value="Genomic_DNA"/>
</dbReference>
<name>A0A420EGJ4_9ALTE</name>
<organism evidence="1 2">
    <name type="scientific">Alginatibacterium sediminis</name>
    <dbReference type="NCBI Taxonomy" id="2164068"/>
    <lineage>
        <taxon>Bacteria</taxon>
        <taxon>Pseudomonadati</taxon>
        <taxon>Pseudomonadota</taxon>
        <taxon>Gammaproteobacteria</taxon>
        <taxon>Alteromonadales</taxon>
        <taxon>Alteromonadaceae</taxon>
        <taxon>Alginatibacterium</taxon>
    </lineage>
</organism>
<evidence type="ECO:0000313" key="1">
    <source>
        <dbReference type="EMBL" id="RKF19797.1"/>
    </source>
</evidence>
<dbReference type="OrthoDB" id="2936081at2"/>